<accession>S4P0N7</accession>
<feature type="compositionally biased region" description="Low complexity" evidence="1">
    <location>
        <begin position="51"/>
        <end position="60"/>
    </location>
</feature>
<sequence>MNKLTIDRSSLLTEESKVDLDRALVVVQNRTNEWLSNCSSDDVKPGNTRRSSASSGVSSSFSGSIVLANVQEEYKYEDKEEDVVLI</sequence>
<name>S4P0N7_9NEOP</name>
<reference evidence="2" key="1">
    <citation type="journal article" date="2013" name="BMC Genomics">
        <title>Unscrambling butterfly oogenesis.</title>
        <authorList>
            <person name="Carter J.M."/>
            <person name="Baker S.C."/>
            <person name="Pink R."/>
            <person name="Carter D.R."/>
            <person name="Collins A."/>
            <person name="Tomlin J."/>
            <person name="Gibbs M."/>
            <person name="Breuker C.J."/>
        </authorList>
    </citation>
    <scope>NUCLEOTIDE SEQUENCE</scope>
    <source>
        <tissue evidence="2">Ovary</tissue>
    </source>
</reference>
<organism evidence="2">
    <name type="scientific">Pararge aegeria</name>
    <name type="common">speckled wood butterfly</name>
    <dbReference type="NCBI Taxonomy" id="116150"/>
    <lineage>
        <taxon>Eukaryota</taxon>
        <taxon>Metazoa</taxon>
        <taxon>Ecdysozoa</taxon>
        <taxon>Arthropoda</taxon>
        <taxon>Hexapoda</taxon>
        <taxon>Insecta</taxon>
        <taxon>Pterygota</taxon>
        <taxon>Neoptera</taxon>
        <taxon>Endopterygota</taxon>
        <taxon>Lepidoptera</taxon>
        <taxon>Glossata</taxon>
        <taxon>Ditrysia</taxon>
        <taxon>Papilionoidea</taxon>
        <taxon>Nymphalidae</taxon>
        <taxon>Satyrinae</taxon>
        <taxon>Satyrini</taxon>
        <taxon>Parargina</taxon>
        <taxon>Pararge</taxon>
    </lineage>
</organism>
<dbReference type="AlphaFoldDB" id="S4P0N7"/>
<evidence type="ECO:0000313" key="2">
    <source>
        <dbReference type="EMBL" id="JAA84956.1"/>
    </source>
</evidence>
<reference evidence="2" key="2">
    <citation type="submission" date="2013-05" db="EMBL/GenBank/DDBJ databases">
        <authorList>
            <person name="Carter J.-M."/>
            <person name="Baker S.C."/>
            <person name="Pink R."/>
            <person name="Carter D.R.F."/>
            <person name="Collins A."/>
            <person name="Tomlin J."/>
            <person name="Gibbs M."/>
            <person name="Breuker C.J."/>
        </authorList>
    </citation>
    <scope>NUCLEOTIDE SEQUENCE</scope>
    <source>
        <tissue evidence="2">Ovary</tissue>
    </source>
</reference>
<proteinExistence type="predicted"/>
<evidence type="ECO:0000256" key="1">
    <source>
        <dbReference type="SAM" id="MobiDB-lite"/>
    </source>
</evidence>
<dbReference type="EMBL" id="GAIX01007604">
    <property type="protein sequence ID" value="JAA84956.1"/>
    <property type="molecule type" value="Transcribed_RNA"/>
</dbReference>
<feature type="non-terminal residue" evidence="2">
    <location>
        <position position="86"/>
    </location>
</feature>
<feature type="region of interest" description="Disordered" evidence="1">
    <location>
        <begin position="36"/>
        <end position="60"/>
    </location>
</feature>
<protein>
    <submittedName>
        <fullName evidence="2">Uncharacterized protein</fullName>
    </submittedName>
</protein>